<reference evidence="4" key="1">
    <citation type="submission" date="2019-09" db="EMBL/GenBank/DDBJ databases">
        <title>Antimicrobial potential of Antarctic Bacteria.</title>
        <authorList>
            <person name="Benaud N."/>
            <person name="Edwards R.J."/>
            <person name="Ferrari B.C."/>
        </authorList>
    </citation>
    <scope>NUCLEOTIDE SEQUENCE [LARGE SCALE GENOMIC DNA]</scope>
    <source>
        <strain evidence="4">SPB151</strain>
    </source>
</reference>
<keyword evidence="4" id="KW-1185">Reference proteome</keyword>
<dbReference type="KEGG" id="kqi:F1D05_31055"/>
<name>A0A7G6X5N7_9ACTN</name>
<dbReference type="EMBL" id="CP043661">
    <property type="protein sequence ID" value="QNE21552.1"/>
    <property type="molecule type" value="Genomic_DNA"/>
</dbReference>
<proteinExistence type="predicted"/>
<evidence type="ECO:0008006" key="5">
    <source>
        <dbReference type="Google" id="ProtNLM"/>
    </source>
</evidence>
<dbReference type="AlphaFoldDB" id="A0A7G6X5N7"/>
<keyword evidence="2" id="KW-0732">Signal</keyword>
<dbReference type="Proteomes" id="UP000515563">
    <property type="component" value="Chromosome"/>
</dbReference>
<dbReference type="PROSITE" id="PS51257">
    <property type="entry name" value="PROKAR_LIPOPROTEIN"/>
    <property type="match status" value="1"/>
</dbReference>
<reference evidence="3 4" key="2">
    <citation type="journal article" date="2020" name="Microbiol. Resour. Announc.">
        <title>Antarctic desert soil bacteria exhibit high novel natural product potential, evaluated through long-read genome sequencing and comparative genomics.</title>
        <authorList>
            <person name="Benaud N."/>
            <person name="Edwards R.J."/>
            <person name="Amos T.G."/>
            <person name="D'Agostino P.M."/>
            <person name="Gutierrez-Chavez C."/>
            <person name="Montgomery K."/>
            <person name="Nicetic I."/>
            <person name="Ferrari B.C."/>
        </authorList>
    </citation>
    <scope>NUCLEOTIDE SEQUENCE [LARGE SCALE GENOMIC DNA]</scope>
    <source>
        <strain evidence="3 4">SPB151</strain>
    </source>
</reference>
<evidence type="ECO:0000256" key="1">
    <source>
        <dbReference type="SAM" id="MobiDB-lite"/>
    </source>
</evidence>
<feature type="compositionally biased region" description="Low complexity" evidence="1">
    <location>
        <begin position="35"/>
        <end position="72"/>
    </location>
</feature>
<accession>A0A7G6X5N7</accession>
<evidence type="ECO:0000313" key="4">
    <source>
        <dbReference type="Proteomes" id="UP000515563"/>
    </source>
</evidence>
<feature type="signal peptide" evidence="2">
    <location>
        <begin position="1"/>
        <end position="19"/>
    </location>
</feature>
<gene>
    <name evidence="3" type="ORF">F1D05_31055</name>
</gene>
<sequence>MKQNAVWVALVLLTVAAGAGCDNEHPISDPPRTISSRSAPEGSASSTPLPAPTSTTARPASTEPTEPSEPAAGHATVLVYLGLKYSGDPNAYLPGTSNSYVTLYADGTVLRGLPAEGPSGYEVSSRSVPDTGTFTSDGTTLEITWSAGERVEVRPGQDGHFVMYGTDYGLLDDLGGVTLSGTYRRASGGSGGRISFRSGKRFTDTGITADTGLLTTENPRGSGKYSVTENTLLLRYDDGGRQSFSVYALPQNLEALSSLVIAGFVFDLDQ</sequence>
<dbReference type="RefSeq" id="WP_185443959.1">
    <property type="nucleotide sequence ID" value="NZ_CP043661.1"/>
</dbReference>
<evidence type="ECO:0000313" key="3">
    <source>
        <dbReference type="EMBL" id="QNE21552.1"/>
    </source>
</evidence>
<feature type="chain" id="PRO_5038927887" description="Lipoprotein" evidence="2">
    <location>
        <begin position="20"/>
        <end position="270"/>
    </location>
</feature>
<evidence type="ECO:0000256" key="2">
    <source>
        <dbReference type="SAM" id="SignalP"/>
    </source>
</evidence>
<feature type="region of interest" description="Disordered" evidence="1">
    <location>
        <begin position="21"/>
        <end position="73"/>
    </location>
</feature>
<organism evidence="3 4">
    <name type="scientific">Kribbella qitaiheensis</name>
    <dbReference type="NCBI Taxonomy" id="1544730"/>
    <lineage>
        <taxon>Bacteria</taxon>
        <taxon>Bacillati</taxon>
        <taxon>Actinomycetota</taxon>
        <taxon>Actinomycetes</taxon>
        <taxon>Propionibacteriales</taxon>
        <taxon>Kribbellaceae</taxon>
        <taxon>Kribbella</taxon>
    </lineage>
</organism>
<protein>
    <recommendedName>
        <fullName evidence="5">Lipoprotein</fullName>
    </recommendedName>
</protein>